<feature type="transmembrane region" description="Helical" evidence="1">
    <location>
        <begin position="62"/>
        <end position="81"/>
    </location>
</feature>
<reference evidence="2" key="1">
    <citation type="submission" date="2012-11" db="EMBL/GenBank/DDBJ databases">
        <title>The Vampirome: Transcriptome and Proteome Analysis of the Submandibular and Accessory Glands of the Vampire Bat and Vector of Human Rabies, Desmodus rotundus.</title>
        <authorList>
            <person name="Francischetti I.M.B."/>
            <person name="Assumpcao T.C.F."/>
            <person name="Ma D."/>
            <person name="Vicente E.C."/>
            <person name="Ribeiro J.M.C."/>
        </authorList>
    </citation>
    <scope>NUCLEOTIDE SEQUENCE</scope>
    <source>
        <tissue evidence="2">Salivary gland</tissue>
    </source>
</reference>
<feature type="transmembrane region" description="Helical" evidence="1">
    <location>
        <begin position="12"/>
        <end position="42"/>
    </location>
</feature>
<accession>K9IG50</accession>
<dbReference type="EMBL" id="GABZ01008602">
    <property type="protein sequence ID" value="JAA44923.1"/>
    <property type="molecule type" value="mRNA"/>
</dbReference>
<proteinExistence type="evidence at transcript level"/>
<name>K9IG50_DESRO</name>
<organism evidence="2">
    <name type="scientific">Desmodus rotundus</name>
    <name type="common">Vampire bat</name>
    <dbReference type="NCBI Taxonomy" id="9430"/>
    <lineage>
        <taxon>Eukaryota</taxon>
        <taxon>Metazoa</taxon>
        <taxon>Chordata</taxon>
        <taxon>Craniata</taxon>
        <taxon>Vertebrata</taxon>
        <taxon>Euteleostomi</taxon>
        <taxon>Mammalia</taxon>
        <taxon>Eutheria</taxon>
        <taxon>Laurasiatheria</taxon>
        <taxon>Chiroptera</taxon>
        <taxon>Yangochiroptera</taxon>
        <taxon>Phyllostomidae</taxon>
        <taxon>Desmodontinae</taxon>
        <taxon>Desmodus</taxon>
    </lineage>
</organism>
<keyword evidence="1" id="KW-0812">Transmembrane</keyword>
<keyword evidence="1" id="KW-0472">Membrane</keyword>
<keyword evidence="1" id="KW-1133">Transmembrane helix</keyword>
<sequence>MQKLFILMRSHLFILSFMSLALGDISMKILLCGISEIFLPMFSSRTLMVSQLIFKSFIHLEFIFVYGVRWCLSFIFLHVSVQLSQHYFLKRLFLLHFMLLPPLSNIN</sequence>
<evidence type="ECO:0000313" key="2">
    <source>
        <dbReference type="EMBL" id="JAA44923.1"/>
    </source>
</evidence>
<evidence type="ECO:0000256" key="1">
    <source>
        <dbReference type="SAM" id="Phobius"/>
    </source>
</evidence>
<dbReference type="AlphaFoldDB" id="K9IG50"/>
<protein>
    <submittedName>
        <fullName evidence="2">Uncharacterized protein</fullName>
    </submittedName>
</protein>